<feature type="binding site" evidence="19">
    <location>
        <position position="975"/>
    </location>
    <ligand>
        <name>substrate</name>
    </ligand>
</feature>
<comment type="similarity">
    <text evidence="8">Belongs to the VPS16 family.</text>
</comment>
<evidence type="ECO:0000256" key="15">
    <source>
        <dbReference type="ARBA" id="ARBA00022837"/>
    </source>
</evidence>
<dbReference type="InterPro" id="IPR005511">
    <property type="entry name" value="SMP-30"/>
</dbReference>
<name>A0AAN8MFM7_9TELE</name>
<evidence type="ECO:0000256" key="18">
    <source>
        <dbReference type="PIRSR" id="PIRSR605511-1"/>
    </source>
</evidence>
<feature type="domain" description="SMP-30/Gluconolactonase/LRE-like region" evidence="23">
    <location>
        <begin position="870"/>
        <end position="1117"/>
    </location>
</feature>
<feature type="domain" description="Vps16 C-terminal" evidence="21">
    <location>
        <begin position="514"/>
        <end position="829"/>
    </location>
</feature>
<dbReference type="GO" id="GO:0010008">
    <property type="term" value="C:endosome membrane"/>
    <property type="evidence" value="ECO:0007669"/>
    <property type="project" value="UniProtKB-ARBA"/>
</dbReference>
<dbReference type="GO" id="GO:0005509">
    <property type="term" value="F:calcium ion binding"/>
    <property type="evidence" value="ECO:0007669"/>
    <property type="project" value="InterPro"/>
</dbReference>
<evidence type="ECO:0000256" key="13">
    <source>
        <dbReference type="ARBA" id="ARBA00022723"/>
    </source>
</evidence>
<evidence type="ECO:0000256" key="10">
    <source>
        <dbReference type="ARBA" id="ARBA00016808"/>
    </source>
</evidence>
<comment type="cofactor">
    <cofactor evidence="19">
        <name>Zn(2+)</name>
        <dbReference type="ChEBI" id="CHEBI:29105"/>
    </cofactor>
    <text evidence="19">Binds 1 divalent metal cation per subunit.</text>
</comment>
<dbReference type="Proteomes" id="UP001356427">
    <property type="component" value="Unassembled WGS sequence"/>
</dbReference>
<dbReference type="GO" id="GO:0004341">
    <property type="term" value="F:gluconolactonase activity"/>
    <property type="evidence" value="ECO:0007669"/>
    <property type="project" value="UniProtKB-EC"/>
</dbReference>
<dbReference type="PRINTS" id="PR01791">
    <property type="entry name" value="REGUCALCIN"/>
</dbReference>
<dbReference type="GO" id="GO:0006886">
    <property type="term" value="P:intracellular protein transport"/>
    <property type="evidence" value="ECO:0007669"/>
    <property type="project" value="InterPro"/>
</dbReference>
<evidence type="ECO:0000256" key="6">
    <source>
        <dbReference type="ARBA" id="ARBA00004630"/>
    </source>
</evidence>
<evidence type="ECO:0000256" key="8">
    <source>
        <dbReference type="ARBA" id="ARBA00009250"/>
    </source>
</evidence>
<dbReference type="GO" id="GO:0003779">
    <property type="term" value="F:actin binding"/>
    <property type="evidence" value="ECO:0007669"/>
    <property type="project" value="TreeGrafter"/>
</dbReference>
<dbReference type="EC" id="3.1.1.17" evidence="9"/>
<evidence type="ECO:0000259" key="23">
    <source>
        <dbReference type="Pfam" id="PF08450"/>
    </source>
</evidence>
<evidence type="ECO:0000256" key="19">
    <source>
        <dbReference type="PIRSR" id="PIRSR605511-2"/>
    </source>
</evidence>
<feature type="binding site" evidence="19">
    <location>
        <position position="955"/>
    </location>
    <ligand>
        <name>substrate</name>
    </ligand>
</feature>
<dbReference type="AlphaFoldDB" id="A0AAN8MFM7"/>
<gene>
    <name evidence="24" type="ORF">J4Q44_G00049280</name>
</gene>
<dbReference type="InterPro" id="IPR006925">
    <property type="entry name" value="Vps16_C"/>
</dbReference>
<evidence type="ECO:0000256" key="12">
    <source>
        <dbReference type="ARBA" id="ARBA00022490"/>
    </source>
</evidence>
<evidence type="ECO:0000256" key="3">
    <source>
        <dbReference type="ARBA" id="ARBA00001936"/>
    </source>
</evidence>
<dbReference type="InterPro" id="IPR008367">
    <property type="entry name" value="Regucalcin"/>
</dbReference>
<dbReference type="PANTHER" id="PTHR12811">
    <property type="entry name" value="VACUOLAR PROTEIN SORTING VPS16"/>
    <property type="match status" value="1"/>
</dbReference>
<dbReference type="FunFam" id="2.120.10.30:FF:000027">
    <property type="entry name" value="Regucalcin homologue"/>
    <property type="match status" value="1"/>
</dbReference>
<evidence type="ECO:0000313" key="25">
    <source>
        <dbReference type="Proteomes" id="UP001356427"/>
    </source>
</evidence>
<dbReference type="Pfam" id="PF04840">
    <property type="entry name" value="Vps16_C"/>
    <property type="match status" value="1"/>
</dbReference>
<keyword evidence="14" id="KW-0378">Hydrolase</keyword>
<comment type="similarity">
    <text evidence="7">Belongs to the SMP-30/CGR1 family.</text>
</comment>
<protein>
    <recommendedName>
        <fullName evidence="10">Regucalcin</fullName>
        <ecNumber evidence="9">3.1.1.17</ecNumber>
    </recommendedName>
    <alternativeName>
        <fullName evidence="16">Gluconolactonase</fullName>
    </alternativeName>
    <alternativeName>
        <fullName evidence="11">Vacuolar protein sorting-associated protein 16 homolog</fullName>
    </alternativeName>
</protein>
<reference evidence="24 25" key="1">
    <citation type="submission" date="2021-04" db="EMBL/GenBank/DDBJ databases">
        <authorList>
            <person name="De Guttry C."/>
            <person name="Zahm M."/>
            <person name="Klopp C."/>
            <person name="Cabau C."/>
            <person name="Louis A."/>
            <person name="Berthelot C."/>
            <person name="Parey E."/>
            <person name="Roest Crollius H."/>
            <person name="Montfort J."/>
            <person name="Robinson-Rechavi M."/>
            <person name="Bucao C."/>
            <person name="Bouchez O."/>
            <person name="Gislard M."/>
            <person name="Lluch J."/>
            <person name="Milhes M."/>
            <person name="Lampietro C."/>
            <person name="Lopez Roques C."/>
            <person name="Donnadieu C."/>
            <person name="Braasch I."/>
            <person name="Desvignes T."/>
            <person name="Postlethwait J."/>
            <person name="Bobe J."/>
            <person name="Wedekind C."/>
            <person name="Guiguen Y."/>
        </authorList>
    </citation>
    <scope>NUCLEOTIDE SEQUENCE [LARGE SCALE GENOMIC DNA]</scope>
    <source>
        <strain evidence="24">Cs_M1</strain>
        <tissue evidence="24">Blood</tissue>
    </source>
</reference>
<dbReference type="GO" id="GO:0030234">
    <property type="term" value="F:enzyme regulator activity"/>
    <property type="evidence" value="ECO:0007669"/>
    <property type="project" value="InterPro"/>
</dbReference>
<dbReference type="GO" id="GO:0030897">
    <property type="term" value="C:HOPS complex"/>
    <property type="evidence" value="ECO:0007669"/>
    <property type="project" value="TreeGrafter"/>
</dbReference>
<dbReference type="PANTHER" id="PTHR12811:SF0">
    <property type="entry name" value="VACUOLAR PROTEIN SORTING-ASSOCIATED PROTEIN 16 HOMOLOG"/>
    <property type="match status" value="1"/>
</dbReference>
<evidence type="ECO:0000256" key="2">
    <source>
        <dbReference type="ARBA" id="ARBA00001913"/>
    </source>
</evidence>
<dbReference type="GO" id="GO:0016197">
    <property type="term" value="P:endosomal transport"/>
    <property type="evidence" value="ECO:0007669"/>
    <property type="project" value="TreeGrafter"/>
</dbReference>
<evidence type="ECO:0000256" key="20">
    <source>
        <dbReference type="SAM" id="Coils"/>
    </source>
</evidence>
<comment type="subcellular location">
    <subcellularLocation>
        <location evidence="5">Cytoplasm</location>
    </subcellularLocation>
    <subcellularLocation>
        <location evidence="6">Lysosome membrane</location>
        <topology evidence="6">Peripheral membrane protein</topology>
        <orientation evidence="6">Cytoplasmic side</orientation>
    </subcellularLocation>
</comment>
<keyword evidence="12" id="KW-0963">Cytoplasm</keyword>
<dbReference type="FunFam" id="1.10.150.780:FF:000001">
    <property type="entry name" value="Vacuolar protein sorting-associated protein 16 homolog"/>
    <property type="match status" value="1"/>
</dbReference>
<dbReference type="GO" id="GO:0042144">
    <property type="term" value="P:vacuole fusion, non-autophagic"/>
    <property type="evidence" value="ECO:0007669"/>
    <property type="project" value="TreeGrafter"/>
</dbReference>
<dbReference type="Pfam" id="PF04841">
    <property type="entry name" value="Vps16_N"/>
    <property type="match status" value="1"/>
</dbReference>
<dbReference type="EMBL" id="JAGTTL010000003">
    <property type="protein sequence ID" value="KAK6325586.1"/>
    <property type="molecule type" value="Genomic_DNA"/>
</dbReference>
<feature type="binding site" evidence="19">
    <location>
        <position position="957"/>
    </location>
    <ligand>
        <name>substrate</name>
    </ligand>
</feature>
<comment type="cofactor">
    <cofactor evidence="2">
        <name>Ca(2+)</name>
        <dbReference type="ChEBI" id="CHEBI:29108"/>
    </cofactor>
</comment>
<evidence type="ECO:0000313" key="24">
    <source>
        <dbReference type="EMBL" id="KAK6325586.1"/>
    </source>
</evidence>
<evidence type="ECO:0000256" key="14">
    <source>
        <dbReference type="ARBA" id="ARBA00022801"/>
    </source>
</evidence>
<keyword evidence="20" id="KW-0175">Coiled coil</keyword>
<keyword evidence="19" id="KW-0862">Zinc</keyword>
<keyword evidence="25" id="KW-1185">Reference proteome</keyword>
<feature type="binding site" evidence="19">
    <location>
        <position position="1008"/>
    </location>
    <ligand>
        <name>a divalent metal cation</name>
        <dbReference type="ChEBI" id="CHEBI:60240"/>
    </ligand>
</feature>
<dbReference type="GO" id="GO:0005765">
    <property type="term" value="C:lysosomal membrane"/>
    <property type="evidence" value="ECO:0007669"/>
    <property type="project" value="UniProtKB-SubCell"/>
</dbReference>
<comment type="catalytic activity">
    <reaction evidence="1">
        <text>D-glucono-1,5-lactone + H2O = D-gluconate + H(+)</text>
        <dbReference type="Rhea" id="RHEA:10440"/>
        <dbReference type="ChEBI" id="CHEBI:15377"/>
        <dbReference type="ChEBI" id="CHEBI:15378"/>
        <dbReference type="ChEBI" id="CHEBI:16217"/>
        <dbReference type="ChEBI" id="CHEBI:18391"/>
        <dbReference type="EC" id="3.1.1.17"/>
    </reaction>
</comment>
<feature type="domain" description="Vps16 N-terminal" evidence="22">
    <location>
        <begin position="5"/>
        <end position="416"/>
    </location>
</feature>
<comment type="subunit">
    <text evidence="17">Core component of at least two putative endosomal tethering complexes, the homotypic fusion and vacuole protein sorting (HOPS) complex and the class C core vacuole/endosome tethering (CORVET) complex. Their common core is composed of the class C Vps proteins VPS11, VPS16, VPS18 and VPS33A, which in HOPS further associates with VPS39 and VPS41 and in CORVET with VPS8 and TGFBRAP1. Interacts with RAB5C. Interacts with STX17, MON1B. Associates with adapter protein complex 3 (AP-3) and clathrin:AP-3 complexes.</text>
</comment>
<dbReference type="InterPro" id="IPR038132">
    <property type="entry name" value="Vps16_C_sf"/>
</dbReference>
<feature type="coiled-coil region" evidence="20">
    <location>
        <begin position="637"/>
        <end position="685"/>
    </location>
</feature>
<proteinExistence type="inferred from homology"/>
<evidence type="ECO:0000256" key="16">
    <source>
        <dbReference type="ARBA" id="ARBA00032464"/>
    </source>
</evidence>
<keyword evidence="13 19" id="KW-0479">Metal-binding</keyword>
<dbReference type="InterPro" id="IPR013658">
    <property type="entry name" value="SGL"/>
</dbReference>
<dbReference type="InterPro" id="IPR016534">
    <property type="entry name" value="VPS16"/>
</dbReference>
<evidence type="ECO:0000256" key="7">
    <source>
        <dbReference type="ARBA" id="ARBA00008853"/>
    </source>
</evidence>
<dbReference type="Pfam" id="PF08450">
    <property type="entry name" value="SGL"/>
    <property type="match status" value="1"/>
</dbReference>
<evidence type="ECO:0000256" key="4">
    <source>
        <dbReference type="ARBA" id="ARBA00001946"/>
    </source>
</evidence>
<keyword evidence="15" id="KW-0106">Calcium</keyword>
<feature type="active site" description="Proton donor/acceptor" evidence="18">
    <location>
        <position position="1058"/>
    </location>
</feature>
<dbReference type="SUPFAM" id="SSF63829">
    <property type="entry name" value="Calcium-dependent phosphotriesterase"/>
    <property type="match status" value="1"/>
</dbReference>
<evidence type="ECO:0000259" key="22">
    <source>
        <dbReference type="Pfam" id="PF04841"/>
    </source>
</evidence>
<evidence type="ECO:0000259" key="21">
    <source>
        <dbReference type="Pfam" id="PF04840"/>
    </source>
</evidence>
<evidence type="ECO:0000256" key="5">
    <source>
        <dbReference type="ARBA" id="ARBA00004496"/>
    </source>
</evidence>
<dbReference type="InterPro" id="IPR006926">
    <property type="entry name" value="Vps16_N"/>
</dbReference>
<feature type="binding site" evidence="19">
    <location>
        <position position="1058"/>
    </location>
    <ligand>
        <name>a divalent metal cation</name>
        <dbReference type="ChEBI" id="CHEBI:60240"/>
    </ligand>
</feature>
<organism evidence="24 25">
    <name type="scientific">Coregonus suidteri</name>
    <dbReference type="NCBI Taxonomy" id="861788"/>
    <lineage>
        <taxon>Eukaryota</taxon>
        <taxon>Metazoa</taxon>
        <taxon>Chordata</taxon>
        <taxon>Craniata</taxon>
        <taxon>Vertebrata</taxon>
        <taxon>Euteleostomi</taxon>
        <taxon>Actinopterygii</taxon>
        <taxon>Neopterygii</taxon>
        <taxon>Teleostei</taxon>
        <taxon>Protacanthopterygii</taxon>
        <taxon>Salmoniformes</taxon>
        <taxon>Salmonidae</taxon>
        <taxon>Coregoninae</taxon>
        <taxon>Coregonus</taxon>
    </lineage>
</organism>
<comment type="cofactor">
    <cofactor evidence="3">
        <name>Mn(2+)</name>
        <dbReference type="ChEBI" id="CHEBI:29035"/>
    </cofactor>
</comment>
<dbReference type="InterPro" id="IPR011042">
    <property type="entry name" value="6-blade_b-propeller_TolB-like"/>
</dbReference>
<evidence type="ECO:0000256" key="9">
    <source>
        <dbReference type="ARBA" id="ARBA00013227"/>
    </source>
</evidence>
<sequence length="1153" mass="129493">MAFITANWNPLGEAFYRKIELYEMGWSLRDGLKECLVAAAPYGGPIALLRQPQRPSSSARPLLEIYSSSGANMASFPWKSGPVRQLGWTVCDDLLCIQEDGTVLIYDLFGAFKRHFSMGNEVVQNHVLEAKVFHSPYGTGVAIVTGASRFTLATNIDDLKLRRLPEVPGLQVAPSCWAVLTQDRQTKVLLANGADLYILDNTSCTPVTPPGLSPQACSIVNMAVSFSYKYLALFTDSGHLWMGSANLKDKLSEVDTKVRTPPKQMVWCRRPKSQQPSVVIMWDRLLLVAGECKDTIQYTLDEESVCIAELDGVRIVGGSRHELLQEVPSACQDIFKIASMAPGALLLEAHKEYEKSSQKADEYLREIKEQSVLGEAVRQCVEAAGYEHEPETQKTLLRAASFGKCFLSNYPPEPFVNMCRDLKVLNSVRDYTVGIPLTHTQYKQMTVQVLIDRLVYRQLYPLAIEICRYLKTPEYQGVSRVLKHWACCKVQQKEEPDESIARAVSVKLGEAAGISYSEIAARAYECGRTELAIKLLEFEPRSGEQVPLLLKMKRSQLALSKAIESGDTDLVYTVVTYLKNEMNRGDFFMTLRNQPVALSLYRQFCKHQEQDTLKDLFNQDDDHQELGNFYVKASYKEKKLEARLSLLQSAVDEYNKAKNEFGAKATEEEMKLLRFQRRLDEEKGEALLGLSLQETLHALLTSNFHKQAEQLYRDFRVPDKRYWWLKLTALAEKEDWEEMEKFAKSKKSPIGYLPFVEVCVKRHNKYEAKKYVSKVTPEQKVKAHLAIGDLEGAAEAAIERRSEGEISTVLSRCSPTTDRALLERLNRARSTAAKKHLLSHDSEALQASSAFKTVMSSVKVECVVKERCEIGEGPVWEEKEGTLLFVDISGQQIHRWNPATNQKETVATDKFVGCAVPRRSGGYVIGEGRSFRALDWESKSISTIAVIDEDKPNNRFNDGKVDPAGRLFAGTMAMEERPTVLELKQGSLFSLNQDHIVVKHFNQVDISNGLDWSLDHNTFYYIDSLTYTVEAFNYDINTGRISNRRMVYKMEEGEGIPDGMCIDADGRLWVACYNGGRVIQIDTQTGVRLQTVKLPVDKTTSCCFGGRDYSDLYVTSACKGMDEADMAKQPQAGCVFRITGLGAKGVPANSFAG</sequence>
<feature type="binding site" evidence="19">
    <location>
        <position position="872"/>
    </location>
    <ligand>
        <name>a divalent metal cation</name>
        <dbReference type="ChEBI" id="CHEBI:60240"/>
    </ligand>
</feature>
<dbReference type="Gene3D" id="1.10.150.780">
    <property type="entry name" value="Vps16, C-terminal region"/>
    <property type="match status" value="1"/>
</dbReference>
<evidence type="ECO:0000256" key="17">
    <source>
        <dbReference type="ARBA" id="ARBA00061859"/>
    </source>
</evidence>
<evidence type="ECO:0000256" key="1">
    <source>
        <dbReference type="ARBA" id="ARBA00001589"/>
    </source>
</evidence>
<evidence type="ECO:0000256" key="11">
    <source>
        <dbReference type="ARBA" id="ARBA00017947"/>
    </source>
</evidence>
<accession>A0AAN8MFM7</accession>
<comment type="caution">
    <text evidence="24">The sequence shown here is derived from an EMBL/GenBank/DDBJ whole genome shotgun (WGS) entry which is preliminary data.</text>
</comment>
<dbReference type="Gene3D" id="2.120.10.30">
    <property type="entry name" value="TolB, C-terminal domain"/>
    <property type="match status" value="1"/>
</dbReference>
<comment type="cofactor">
    <cofactor evidence="4">
        <name>Mg(2+)</name>
        <dbReference type="ChEBI" id="CHEBI:18420"/>
    </cofactor>
</comment>
<dbReference type="PRINTS" id="PR01790">
    <property type="entry name" value="SMP30FAMILY"/>
</dbReference>